<reference evidence="5 6" key="1">
    <citation type="submission" date="2019-10" db="EMBL/GenBank/DDBJ databases">
        <title>Description of Paenibacillus terrestris sp. nov.</title>
        <authorList>
            <person name="Carlier A."/>
            <person name="Qi S."/>
        </authorList>
    </citation>
    <scope>NUCLEOTIDE SEQUENCE [LARGE SCALE GENOMIC DNA]</scope>
    <source>
        <strain evidence="5 6">LMG 31458</strain>
    </source>
</reference>
<dbReference type="InterPro" id="IPR026856">
    <property type="entry name" value="Sialidase_fam"/>
</dbReference>
<evidence type="ECO:0000313" key="6">
    <source>
        <dbReference type="Proteomes" id="UP000616779"/>
    </source>
</evidence>
<evidence type="ECO:0000256" key="1">
    <source>
        <dbReference type="ARBA" id="ARBA00000427"/>
    </source>
</evidence>
<dbReference type="PANTHER" id="PTHR10628">
    <property type="entry name" value="SIALIDASE"/>
    <property type="match status" value="1"/>
</dbReference>
<proteinExistence type="inferred from homology"/>
<protein>
    <recommendedName>
        <fullName evidence="3">exo-alpha-sialidase</fullName>
        <ecNumber evidence="3">3.2.1.18</ecNumber>
    </recommendedName>
</protein>
<dbReference type="Gene3D" id="2.40.220.10">
    <property type="entry name" value="Intramolecular Trans-sialidase, Domain 3"/>
    <property type="match status" value="1"/>
</dbReference>
<comment type="catalytic activity">
    <reaction evidence="1">
        <text>Hydrolysis of alpha-(2-&gt;3)-, alpha-(2-&gt;6)-, alpha-(2-&gt;8)- glycosidic linkages of terminal sialic acid residues in oligosaccharides, glycoproteins, glycolipids, colominic acid and synthetic substrates.</text>
        <dbReference type="EC" id="3.2.1.18"/>
    </reaction>
</comment>
<organism evidence="5 6">
    <name type="scientific">Paenibacillus phytorum</name>
    <dbReference type="NCBI Taxonomy" id="2654977"/>
    <lineage>
        <taxon>Bacteria</taxon>
        <taxon>Bacillati</taxon>
        <taxon>Bacillota</taxon>
        <taxon>Bacilli</taxon>
        <taxon>Bacillales</taxon>
        <taxon>Paenibacillaceae</taxon>
        <taxon>Paenibacillus</taxon>
    </lineage>
</organism>
<dbReference type="Pfam" id="PF13088">
    <property type="entry name" value="BNR_2"/>
    <property type="match status" value="1"/>
</dbReference>
<dbReference type="EC" id="3.2.1.18" evidence="3"/>
<gene>
    <name evidence="5" type="ORF">GC098_22895</name>
</gene>
<dbReference type="CDD" id="cd15482">
    <property type="entry name" value="Sialidase_non-viral"/>
    <property type="match status" value="1"/>
</dbReference>
<dbReference type="Gene3D" id="2.120.10.10">
    <property type="match status" value="1"/>
</dbReference>
<sequence length="452" mass="49755">MLVLAMNKSEAIALFYPGMAGSATYRIPSMITTVKGTIIAGIDARISDMRDNPNKINTVIRRSVDNGQTWGDVQHLVSYAGEGLNGAAAIDTALLQDEETGTIWMLFCHTPGGIGLWASEAGIGFDERGNRLVYDGSGGEYSLHPDGHVTDREGRATSYFVDDEGNVTSDGISSGNIFLKKGVHTEETLLEARTSFLQIIKSDDDGLTWSRPIELNPEVKEAWMKFIGSGPGRGIQLKYSDYRGRLVFPIYFSNPNGKMSCTVIFSDDHGKSWRRGTSPNDGRRFNGQILSAETLSADGADLTESQLIELPNGELRVYLRNHAGLQRTAVSVSKDGGETWNEPEYDQDLPDPTCQSSVMTYPDLGDGKTRVLFANPADPRKRTSGTIRLSEDGGSTWKYAKQIDEYTFSYCCLTVLDNGDIALLYESDFDFSENKPITVKFTKFTLDWISSS</sequence>
<evidence type="ECO:0000313" key="5">
    <source>
        <dbReference type="EMBL" id="NOU74210.1"/>
    </source>
</evidence>
<comment type="caution">
    <text evidence="5">The sequence shown here is derived from an EMBL/GenBank/DDBJ whole genome shotgun (WGS) entry which is preliminary data.</text>
</comment>
<keyword evidence="6" id="KW-1185">Reference proteome</keyword>
<dbReference type="EMBL" id="WHOA01000153">
    <property type="protein sequence ID" value="NOU74210.1"/>
    <property type="molecule type" value="Genomic_DNA"/>
</dbReference>
<dbReference type="Proteomes" id="UP000616779">
    <property type="component" value="Unassembled WGS sequence"/>
</dbReference>
<dbReference type="InterPro" id="IPR023364">
    <property type="entry name" value="Trans_sialidase_dom3"/>
</dbReference>
<evidence type="ECO:0000256" key="2">
    <source>
        <dbReference type="ARBA" id="ARBA00009348"/>
    </source>
</evidence>
<name>A0ABX1Y2D0_9BACL</name>
<dbReference type="InterPro" id="IPR011040">
    <property type="entry name" value="Sialidase"/>
</dbReference>
<evidence type="ECO:0000259" key="4">
    <source>
        <dbReference type="Pfam" id="PF13088"/>
    </source>
</evidence>
<evidence type="ECO:0000256" key="3">
    <source>
        <dbReference type="ARBA" id="ARBA00012733"/>
    </source>
</evidence>
<dbReference type="SUPFAM" id="SSF50939">
    <property type="entry name" value="Sialidases"/>
    <property type="match status" value="1"/>
</dbReference>
<comment type="similarity">
    <text evidence="2">Belongs to the glycosyl hydrolase 33 family.</text>
</comment>
<dbReference type="PANTHER" id="PTHR10628:SF30">
    <property type="entry name" value="EXO-ALPHA-SIALIDASE"/>
    <property type="match status" value="1"/>
</dbReference>
<feature type="domain" description="Sialidase" evidence="4">
    <location>
        <begin position="194"/>
        <end position="421"/>
    </location>
</feature>
<accession>A0ABX1Y2D0</accession>
<dbReference type="InterPro" id="IPR036278">
    <property type="entry name" value="Sialidase_sf"/>
</dbReference>